<organism evidence="2">
    <name type="scientific">uncultured Craurococcus sp</name>
    <dbReference type="NCBI Taxonomy" id="1135998"/>
    <lineage>
        <taxon>Bacteria</taxon>
        <taxon>Pseudomonadati</taxon>
        <taxon>Pseudomonadota</taxon>
        <taxon>Alphaproteobacteria</taxon>
        <taxon>Acetobacterales</taxon>
        <taxon>Acetobacteraceae</taxon>
        <taxon>Craurococcus</taxon>
        <taxon>environmental samples</taxon>
    </lineage>
</organism>
<protein>
    <submittedName>
        <fullName evidence="2">Gluconolactonase</fullName>
        <ecNumber evidence="2">3.1.1.17</ecNumber>
    </submittedName>
</protein>
<dbReference type="AlphaFoldDB" id="A0A6J4J6B3"/>
<feature type="region of interest" description="Disordered" evidence="1">
    <location>
        <begin position="1"/>
        <end position="331"/>
    </location>
</feature>
<name>A0A6J4J6B3_9PROT</name>
<feature type="compositionally biased region" description="Basic and acidic residues" evidence="1">
    <location>
        <begin position="320"/>
        <end position="331"/>
    </location>
</feature>
<proteinExistence type="predicted"/>
<feature type="non-terminal residue" evidence="2">
    <location>
        <position position="1"/>
    </location>
</feature>
<keyword evidence="2" id="KW-0378">Hydrolase</keyword>
<feature type="compositionally biased region" description="Basic and acidic residues" evidence="1">
    <location>
        <begin position="1"/>
        <end position="18"/>
    </location>
</feature>
<dbReference type="EC" id="3.1.1.17" evidence="2"/>
<evidence type="ECO:0000313" key="2">
    <source>
        <dbReference type="EMBL" id="CAA9269598.1"/>
    </source>
</evidence>
<dbReference type="EMBL" id="CADCTD010000142">
    <property type="protein sequence ID" value="CAA9269598.1"/>
    <property type="molecule type" value="Genomic_DNA"/>
</dbReference>
<reference evidence="2" key="1">
    <citation type="submission" date="2020-02" db="EMBL/GenBank/DDBJ databases">
        <authorList>
            <person name="Meier V. D."/>
        </authorList>
    </citation>
    <scope>NUCLEOTIDE SEQUENCE</scope>
    <source>
        <strain evidence="2">AVDCRST_MAG27</strain>
    </source>
</reference>
<feature type="compositionally biased region" description="Basic residues" evidence="1">
    <location>
        <begin position="121"/>
        <end position="136"/>
    </location>
</feature>
<feature type="compositionally biased region" description="Basic residues" evidence="1">
    <location>
        <begin position="216"/>
        <end position="230"/>
    </location>
</feature>
<feature type="non-terminal residue" evidence="2">
    <location>
        <position position="331"/>
    </location>
</feature>
<evidence type="ECO:0000256" key="1">
    <source>
        <dbReference type="SAM" id="MobiDB-lite"/>
    </source>
</evidence>
<accession>A0A6J4J6B3</accession>
<feature type="compositionally biased region" description="Basic and acidic residues" evidence="1">
    <location>
        <begin position="278"/>
        <end position="287"/>
    </location>
</feature>
<sequence length="331" mass="38002">ARHPPWPDRRRPARDARPRPARRALPGPGRPDPRPKLQPVSPGTGRCRAPLDRRPLVRGPRMVRRPALPHLVGHPEQPPAPLEREHRPGRHLPFRLQQQQRQHARPAGPPADLRAPDPPRHPHRARWQHHRHRRPLRGQAAQQPQRRRSEVGRLHLVHRPALRHPRLLRRGDGPARAADQPLPRRWPDRADHPRHRRGRPPQRPCLQPGRVEALRRRGRCHSSCHPRLRGGRRDRAPLQQPRLSPVQGGRNARWFPRGCGRQSLVRMGHGAGGAGRRPHPEPGRCADRPYPPARALRQSRFWRPAPQSAVHAGQQVALRSLREHPGRSRGL</sequence>
<dbReference type="GO" id="GO:0004341">
    <property type="term" value="F:gluconolactonase activity"/>
    <property type="evidence" value="ECO:0007669"/>
    <property type="project" value="UniProtKB-EC"/>
</dbReference>
<gene>
    <name evidence="2" type="ORF">AVDCRST_MAG27-3019</name>
</gene>
<feature type="compositionally biased region" description="Basic residues" evidence="1">
    <location>
        <begin position="155"/>
        <end position="168"/>
    </location>
</feature>